<dbReference type="Proteomes" id="UP001199816">
    <property type="component" value="Unassembled WGS sequence"/>
</dbReference>
<gene>
    <name evidence="2" type="ORF">LQ567_21905</name>
</gene>
<comment type="caution">
    <text evidence="2">The sequence shown here is derived from an EMBL/GenBank/DDBJ whole genome shotgun (WGS) entry which is preliminary data.</text>
</comment>
<keyword evidence="3" id="KW-1185">Reference proteome</keyword>
<keyword evidence="1" id="KW-0732">Signal</keyword>
<evidence type="ECO:0008006" key="4">
    <source>
        <dbReference type="Google" id="ProtNLM"/>
    </source>
</evidence>
<dbReference type="EMBL" id="JAJNEC010000007">
    <property type="protein sequence ID" value="MCD2425454.1"/>
    <property type="molecule type" value="Genomic_DNA"/>
</dbReference>
<reference evidence="2 3" key="1">
    <citation type="submission" date="2021-11" db="EMBL/GenBank/DDBJ databases">
        <title>Genomic of Niabella pedocola.</title>
        <authorList>
            <person name="Wu T."/>
        </authorList>
    </citation>
    <scope>NUCLEOTIDE SEQUENCE [LARGE SCALE GENOMIC DNA]</scope>
    <source>
        <strain evidence="2 3">JCM 31011</strain>
    </source>
</reference>
<evidence type="ECO:0000256" key="1">
    <source>
        <dbReference type="SAM" id="SignalP"/>
    </source>
</evidence>
<evidence type="ECO:0000313" key="2">
    <source>
        <dbReference type="EMBL" id="MCD2425454.1"/>
    </source>
</evidence>
<feature type="signal peptide" evidence="1">
    <location>
        <begin position="1"/>
        <end position="19"/>
    </location>
</feature>
<accession>A0ABS8PWJ3</accession>
<evidence type="ECO:0000313" key="3">
    <source>
        <dbReference type="Proteomes" id="UP001199816"/>
    </source>
</evidence>
<protein>
    <recommendedName>
        <fullName evidence="4">Outer membrane protein beta-barrel domain-containing protein</fullName>
    </recommendedName>
</protein>
<dbReference type="RefSeq" id="WP_231007947.1">
    <property type="nucleotide sequence ID" value="NZ_JAJNEC010000007.1"/>
</dbReference>
<name>A0ABS8PWJ3_9BACT</name>
<sequence length="232" mass="25408">MKQLLLLSFSMLSAAMISAQNGNDAASAKEQRFSTGIHVGTQGFGVHVGYQLHHRWLAGLATSYAPYGYTATRTLGKNAYDIKMKEQLGNVQALIGWKPFAGENAGRFLHKLYINGGVAVFYKQEANATATPKNDYQYGDIIIKKEDLGKVNAAVQWKKVAPYAGLALRGLSLGGNVVFNADLGTYYLSKPEVHITADNLLSENTSQEAAVQKNLDNYRWLPVLQVGVAYKF</sequence>
<feature type="chain" id="PRO_5046352671" description="Outer membrane protein beta-barrel domain-containing protein" evidence="1">
    <location>
        <begin position="20"/>
        <end position="232"/>
    </location>
</feature>
<dbReference type="Gene3D" id="2.40.160.170">
    <property type="match status" value="1"/>
</dbReference>
<proteinExistence type="predicted"/>
<organism evidence="2 3">
    <name type="scientific">Niabella pedocola</name>
    <dbReference type="NCBI Taxonomy" id="1752077"/>
    <lineage>
        <taxon>Bacteria</taxon>
        <taxon>Pseudomonadati</taxon>
        <taxon>Bacteroidota</taxon>
        <taxon>Chitinophagia</taxon>
        <taxon>Chitinophagales</taxon>
        <taxon>Chitinophagaceae</taxon>
        <taxon>Niabella</taxon>
    </lineage>
</organism>